<feature type="transmembrane region" description="Helical" evidence="5">
    <location>
        <begin position="269"/>
        <end position="289"/>
    </location>
</feature>
<comment type="caution">
    <text evidence="7">The sequence shown here is derived from an EMBL/GenBank/DDBJ whole genome shotgun (WGS) entry which is preliminary data.</text>
</comment>
<feature type="transmembrane region" description="Helical" evidence="5">
    <location>
        <begin position="176"/>
        <end position="198"/>
    </location>
</feature>
<dbReference type="InterPro" id="IPR047817">
    <property type="entry name" value="ABC2_TM_bact-type"/>
</dbReference>
<evidence type="ECO:0000313" key="8">
    <source>
        <dbReference type="Proteomes" id="UP000315938"/>
    </source>
</evidence>
<dbReference type="PANTHER" id="PTHR43229:SF2">
    <property type="entry name" value="NODULATION PROTEIN J"/>
    <property type="match status" value="1"/>
</dbReference>
<dbReference type="InterPro" id="IPR051784">
    <property type="entry name" value="Nod_factor_ABC_transporter"/>
</dbReference>
<accession>A0A553IGD5</accession>
<dbReference type="GO" id="GO:0005886">
    <property type="term" value="C:plasma membrane"/>
    <property type="evidence" value="ECO:0007669"/>
    <property type="project" value="UniProtKB-SubCell"/>
</dbReference>
<dbReference type="OMA" id="GVYMPIG"/>
<comment type="subcellular location">
    <subcellularLocation>
        <location evidence="5">Cell membrane</location>
        <topology evidence="5">Multi-pass membrane protein</topology>
    </subcellularLocation>
    <subcellularLocation>
        <location evidence="1">Membrane</location>
        <topology evidence="1">Multi-pass membrane protein</topology>
    </subcellularLocation>
</comment>
<keyword evidence="2 5" id="KW-0812">Transmembrane</keyword>
<feature type="transmembrane region" description="Helical" evidence="5">
    <location>
        <begin position="60"/>
        <end position="87"/>
    </location>
</feature>
<feature type="transmembrane region" description="Helical" evidence="5">
    <location>
        <begin position="108"/>
        <end position="135"/>
    </location>
</feature>
<proteinExistence type="inferred from homology"/>
<keyword evidence="5" id="KW-1003">Cell membrane</keyword>
<dbReference type="InterPro" id="IPR013525">
    <property type="entry name" value="ABC2_TM"/>
</dbReference>
<dbReference type="GO" id="GO:0140359">
    <property type="term" value="F:ABC-type transporter activity"/>
    <property type="evidence" value="ECO:0007669"/>
    <property type="project" value="InterPro"/>
</dbReference>
<evidence type="ECO:0000256" key="4">
    <source>
        <dbReference type="ARBA" id="ARBA00023136"/>
    </source>
</evidence>
<evidence type="ECO:0000256" key="1">
    <source>
        <dbReference type="ARBA" id="ARBA00004141"/>
    </source>
</evidence>
<sequence length="299" mass="33266">MYSTISLVNRNIKAYLRDKTAVFFSFLSVIILLGLYILFLGNNLRPGGLEGILTDNQITFLVYSQLIPGLIVINSVSIPLGNLGNIINDFEYRQIDSFLVTPVKRYKVILAYYLSSFVITVIISILLTVAAFLIMGISTGEHLAFMIYIQSILLVVLFSFISTAIMIFITSLIKSVNAFGAVSGVFGTFIGFTSGIYMPLFVLPEFMTKVASLVPFTHMNILLKRVVMTQAFDLFDPNKFESLEQYNEVMGELKVAYGFNELGILGIDVPMFVIMIGCILLSMGLLVLSSTIMSKRIKK</sequence>
<reference evidence="7 8" key="1">
    <citation type="submission" date="2019-07" db="EMBL/GenBank/DDBJ databases">
        <title>Genome sequence of Acholeplasma laidlawii strain with increased resistance to erythromycin.</title>
        <authorList>
            <person name="Medvedeva E.S."/>
            <person name="Baranova N.B."/>
            <person name="Siniagina M.N."/>
            <person name="Mouzykantov A."/>
            <person name="Chernova O.A."/>
            <person name="Chernov V.M."/>
        </authorList>
    </citation>
    <scope>NUCLEOTIDE SEQUENCE [LARGE SCALE GENOMIC DNA]</scope>
    <source>
        <strain evidence="7 8">PG8REry</strain>
    </source>
</reference>
<dbReference type="GeneID" id="41339437"/>
<dbReference type="EMBL" id="VKID01000002">
    <property type="protein sequence ID" value="TRX99266.1"/>
    <property type="molecule type" value="Genomic_DNA"/>
</dbReference>
<dbReference type="PROSITE" id="PS51012">
    <property type="entry name" value="ABC_TM2"/>
    <property type="match status" value="1"/>
</dbReference>
<dbReference type="AlphaFoldDB" id="A0A553IGD5"/>
<feature type="domain" description="ABC transmembrane type-2" evidence="6">
    <location>
        <begin position="20"/>
        <end position="296"/>
    </location>
</feature>
<evidence type="ECO:0000256" key="5">
    <source>
        <dbReference type="RuleBase" id="RU361157"/>
    </source>
</evidence>
<organism evidence="7 8">
    <name type="scientific">Acholeplasma laidlawii</name>
    <dbReference type="NCBI Taxonomy" id="2148"/>
    <lineage>
        <taxon>Bacteria</taxon>
        <taxon>Bacillati</taxon>
        <taxon>Mycoplasmatota</taxon>
        <taxon>Mollicutes</taxon>
        <taxon>Acholeplasmatales</taxon>
        <taxon>Acholeplasmataceae</taxon>
        <taxon>Acholeplasma</taxon>
    </lineage>
</organism>
<feature type="transmembrane region" description="Helical" evidence="5">
    <location>
        <begin position="147"/>
        <end position="169"/>
    </location>
</feature>
<evidence type="ECO:0000313" key="7">
    <source>
        <dbReference type="EMBL" id="TRX99266.1"/>
    </source>
</evidence>
<evidence type="ECO:0000259" key="6">
    <source>
        <dbReference type="PROSITE" id="PS51012"/>
    </source>
</evidence>
<gene>
    <name evidence="7" type="ORF">FNV44_06070</name>
</gene>
<evidence type="ECO:0000256" key="3">
    <source>
        <dbReference type="ARBA" id="ARBA00022989"/>
    </source>
</evidence>
<feature type="transmembrane region" description="Helical" evidence="5">
    <location>
        <begin position="21"/>
        <end position="40"/>
    </location>
</feature>
<dbReference type="Pfam" id="PF01061">
    <property type="entry name" value="ABC2_membrane"/>
    <property type="match status" value="1"/>
</dbReference>
<dbReference type="RefSeq" id="WP_012243230.1">
    <property type="nucleotide sequence ID" value="NZ_JACAOE010000002.1"/>
</dbReference>
<evidence type="ECO:0000256" key="2">
    <source>
        <dbReference type="ARBA" id="ARBA00022692"/>
    </source>
</evidence>
<keyword evidence="5" id="KW-0813">Transport</keyword>
<keyword evidence="4 5" id="KW-0472">Membrane</keyword>
<dbReference type="PANTHER" id="PTHR43229">
    <property type="entry name" value="NODULATION PROTEIN J"/>
    <property type="match status" value="1"/>
</dbReference>
<name>A0A553IGD5_ACHLA</name>
<keyword evidence="3 5" id="KW-1133">Transmembrane helix</keyword>
<protein>
    <recommendedName>
        <fullName evidence="5">Transport permease protein</fullName>
    </recommendedName>
</protein>
<dbReference type="Proteomes" id="UP000315938">
    <property type="component" value="Unassembled WGS sequence"/>
</dbReference>
<comment type="similarity">
    <text evidence="5">Belongs to the ABC-2 integral membrane protein family.</text>
</comment>